<proteinExistence type="predicted"/>
<gene>
    <name evidence="1" type="ORF">STHERMO_2053</name>
</gene>
<evidence type="ECO:0000313" key="1">
    <source>
        <dbReference type="EMBL" id="CAD0157607.1"/>
    </source>
</evidence>
<organism evidence="1 2">
    <name type="scientific">Streptococcus thermophilus</name>
    <dbReference type="NCBI Taxonomy" id="1308"/>
    <lineage>
        <taxon>Bacteria</taxon>
        <taxon>Bacillati</taxon>
        <taxon>Bacillota</taxon>
        <taxon>Bacilli</taxon>
        <taxon>Lactobacillales</taxon>
        <taxon>Streptococcaceae</taxon>
        <taxon>Streptococcus</taxon>
    </lineage>
</organism>
<dbReference type="EMBL" id="LR822030">
    <property type="protein sequence ID" value="CAD0157607.1"/>
    <property type="molecule type" value="Genomic_DNA"/>
</dbReference>
<sequence length="38" mass="4432">MGLSSTHKITMSDLKSFKNKYVEFTYIQDGYYEASFSN</sequence>
<evidence type="ECO:0000313" key="2">
    <source>
        <dbReference type="Proteomes" id="UP000509120"/>
    </source>
</evidence>
<dbReference type="AlphaFoldDB" id="A0AAU9H8U2"/>
<protein>
    <submittedName>
        <fullName evidence="1">Uncharacterized protein</fullName>
    </submittedName>
</protein>
<name>A0AAU9H8U2_STRTR</name>
<reference evidence="1 2" key="1">
    <citation type="submission" date="2020-06" db="EMBL/GenBank/DDBJ databases">
        <authorList>
            <person name="Chuat V."/>
        </authorList>
    </citation>
    <scope>NUCLEOTIDE SEQUENCE [LARGE SCALE GENOMIC DNA]</scope>
    <source>
        <strain evidence="1">STH_CIRM_1046</strain>
    </source>
</reference>
<accession>A0AAU9H8U2</accession>
<dbReference type="Proteomes" id="UP000509120">
    <property type="component" value="Chromosome"/>
</dbReference>